<evidence type="ECO:0000313" key="1">
    <source>
        <dbReference type="EMBL" id="MBN2909132.1"/>
    </source>
</evidence>
<keyword evidence="2" id="KW-1185">Reference proteome</keyword>
<organism evidence="1 2">
    <name type="scientific">Polycladomyces zharkentensis</name>
    <dbReference type="NCBI Taxonomy" id="2807616"/>
    <lineage>
        <taxon>Bacteria</taxon>
        <taxon>Bacillati</taxon>
        <taxon>Bacillota</taxon>
        <taxon>Bacilli</taxon>
        <taxon>Bacillales</taxon>
        <taxon>Thermoactinomycetaceae</taxon>
        <taxon>Polycladomyces</taxon>
    </lineage>
</organism>
<evidence type="ECO:0000313" key="2">
    <source>
        <dbReference type="Proteomes" id="UP001177120"/>
    </source>
</evidence>
<dbReference type="EMBL" id="JAFHAP010000006">
    <property type="protein sequence ID" value="MBN2909132.1"/>
    <property type="molecule type" value="Genomic_DNA"/>
</dbReference>
<proteinExistence type="predicted"/>
<reference evidence="1" key="1">
    <citation type="journal article" date="2024" name="Int. J. Syst. Evol. Microbiol.">
        <title>Polycladomyces zharkentensis sp. nov., a novel thermophilic cellulose- and starch-degrading member of the Bacillota from a geothermal aquifer in Kazakhstan.</title>
        <authorList>
            <person name="Mashzhan A."/>
            <person name="Kistaubayeva A."/>
            <person name="Javier-Lopez R."/>
            <person name="Bissenova U."/>
            <person name="Bissenbay A."/>
            <person name="Birkeland N.K."/>
        </authorList>
    </citation>
    <scope>NUCLEOTIDE SEQUENCE</scope>
    <source>
        <strain evidence="1">ZKZ2T</strain>
    </source>
</reference>
<accession>A0ABS2WHY6</accession>
<dbReference type="Proteomes" id="UP001177120">
    <property type="component" value="Unassembled WGS sequence"/>
</dbReference>
<protein>
    <submittedName>
        <fullName evidence="1">Uncharacterized protein</fullName>
    </submittedName>
</protein>
<sequence>MALEAKRLQKLWPIKERIDFHLDDLENDLRGLNQAIELGHYEAVRQIANDMSWTIEKLRELNG</sequence>
<comment type="caution">
    <text evidence="1">The sequence shown here is derived from an EMBL/GenBank/DDBJ whole genome shotgun (WGS) entry which is preliminary data.</text>
</comment>
<name>A0ABS2WHY6_9BACL</name>
<gene>
    <name evidence="1" type="ORF">JQC72_06295</name>
</gene>
<dbReference type="RefSeq" id="WP_205493840.1">
    <property type="nucleotide sequence ID" value="NZ_JAFHAP010000006.1"/>
</dbReference>